<feature type="transmembrane region" description="Helical" evidence="1">
    <location>
        <begin position="7"/>
        <end position="23"/>
    </location>
</feature>
<gene>
    <name evidence="2" type="ORF">CSOL1703_00005756</name>
</gene>
<keyword evidence="1" id="KW-0812">Transmembrane</keyword>
<dbReference type="EMBL" id="CABFOC020000045">
    <property type="protein sequence ID" value="CAH0053875.1"/>
    <property type="molecule type" value="Genomic_DNA"/>
</dbReference>
<proteinExistence type="predicted"/>
<evidence type="ECO:0000313" key="2">
    <source>
        <dbReference type="EMBL" id="CAH0053875.1"/>
    </source>
</evidence>
<evidence type="ECO:0000256" key="1">
    <source>
        <dbReference type="SAM" id="Phobius"/>
    </source>
</evidence>
<keyword evidence="3" id="KW-1185">Reference proteome</keyword>
<feature type="transmembrane region" description="Helical" evidence="1">
    <location>
        <begin position="113"/>
        <end position="140"/>
    </location>
</feature>
<keyword evidence="1" id="KW-0472">Membrane</keyword>
<feature type="transmembrane region" description="Helical" evidence="1">
    <location>
        <begin position="146"/>
        <end position="172"/>
    </location>
</feature>
<protein>
    <submittedName>
        <fullName evidence="2">Uncharacterized protein</fullName>
    </submittedName>
</protein>
<keyword evidence="1" id="KW-1133">Transmembrane helix</keyword>
<sequence>MVTLPQNIITQVIIVFLSYYWHLALERLLPARSAGVEMQSEKESIDEDEGREEEIVRRWILKGRVQRSSISWLNTFLKWAIDMTLGIIWTSIVYEVLYGFVFGRFPKGDISHFLRNIVLTSLVLMFSLRPLTSLIGFIIIPAPRRPVFLAGVSALASIFLTASTMIVLRGIVKSNFVQKALMDITERVWIEAQRKGATPARLVDEL</sequence>
<comment type="caution">
    <text evidence="2">The sequence shown here is derived from an EMBL/GenBank/DDBJ whole genome shotgun (WGS) entry which is preliminary data.</text>
</comment>
<dbReference type="OrthoDB" id="5147353at2759"/>
<dbReference type="Proteomes" id="UP000775872">
    <property type="component" value="Unassembled WGS sequence"/>
</dbReference>
<dbReference type="AlphaFoldDB" id="A0A9P0ENH0"/>
<evidence type="ECO:0000313" key="3">
    <source>
        <dbReference type="Proteomes" id="UP000775872"/>
    </source>
</evidence>
<accession>A0A9P0ENH0</accession>
<name>A0A9P0ENH0_9HYPO</name>
<feature type="transmembrane region" description="Helical" evidence="1">
    <location>
        <begin position="79"/>
        <end position="101"/>
    </location>
</feature>
<reference evidence="2" key="1">
    <citation type="submission" date="2021-10" db="EMBL/GenBank/DDBJ databases">
        <authorList>
            <person name="Piombo E."/>
        </authorList>
    </citation>
    <scope>NUCLEOTIDE SEQUENCE</scope>
</reference>
<organism evidence="2 3">
    <name type="scientific">Clonostachys solani</name>
    <dbReference type="NCBI Taxonomy" id="160281"/>
    <lineage>
        <taxon>Eukaryota</taxon>
        <taxon>Fungi</taxon>
        <taxon>Dikarya</taxon>
        <taxon>Ascomycota</taxon>
        <taxon>Pezizomycotina</taxon>
        <taxon>Sordariomycetes</taxon>
        <taxon>Hypocreomycetidae</taxon>
        <taxon>Hypocreales</taxon>
        <taxon>Bionectriaceae</taxon>
        <taxon>Clonostachys</taxon>
    </lineage>
</organism>